<dbReference type="CDD" id="cd12117">
    <property type="entry name" value="A_NRPS_Srf_like"/>
    <property type="match status" value="1"/>
</dbReference>
<dbReference type="GO" id="GO:0043041">
    <property type="term" value="P:amino acid activation for nonribosomal peptide biosynthetic process"/>
    <property type="evidence" value="ECO:0007669"/>
    <property type="project" value="TreeGrafter"/>
</dbReference>
<evidence type="ECO:0000256" key="5">
    <source>
        <dbReference type="ARBA" id="ARBA00023194"/>
    </source>
</evidence>
<sequence length="1506" mass="168175">MEHSGNQAILEEGAFVFPASYAQQRLWFLDKLMPGSAMYNIPFALRMLGNLNIEAMRRSLQEVVVRHETLRTVFAEENGAPVQVVLPEIPFAMPVVDLRHLPAESRMEQVSKLAAEDSNRPFNLAKGPLIRSTLLKLDEQDHVMLLTMHHIISDGWSCGVMQKEVGVLYEAFSRGLPSPLPELPIQYVDFTNWQMQHLAGEELERQISYWKGKLGDHPPVLQLPTDRPRPAVPNHRGAFMPFTLPKKLIDKLSERAKQENVTMYMMMLAAYTVLLHRYTGQDDITIGSPIAGRNIGQIEDLIGFFVNTLVMRTDLSDRPTFRELLQRVRTTALEAYAHQDLPFEKLVEEIQPERNLSYTPLFQTMFSLTNATVGAQKVSELTISGLETGLNTAKFDLNLTMSEHPHGIVANFEYSVDLFDSATISRMTGHFTRLIEAIVANPDVEIATLSLLTEEELHQQLVQWNQNAVEYPQDMTIPQMFTEQVACSPHKVAVSFAGATLTYDELNERANALAHMLQQKGVGPDVLVALCVERSLEMVIGMLGIVKAGGAYVPLDPSYPQERLAYMLEDSGAKVLLTQERLLAELPEHRAEVICLDRDWSQVEAQSKLAPNVTLTPDHLAYVIYTSGSTGRPKGVLIPHRGVARLVKNSNYLMFGADEVFLQLAAISFDAATPEVWGALLNGAKLVVFPAQTPTIDEVVRVLAEEKVTVALLTSGLLPQLADANLDSIGHLKLLSVGGDVMSAPHAKKFLQKMPGCVLANAYGPTENTVASATLWMNDPDQVAAVVPIGPAIHNNELYVLDRHLQPLPVGVPGELHVGGPGLARGYLNRPELTEAMFIANPFKADGSRLYKTGDLVRYLSDGSLEFMGRIDHQVKIRGFRIELAEIESILGEHPSVQAVVVLAREDRPGDKRLVAYVVGDDNDTMASELRTYLKNLLPDYMVPSAFVLLSELPLTQNGKVDRRALPAPDSADYGLKGQYEAPRNEVEERLSQIWQIVLGHEKIGIRDNFFETGGHSLLATQTISRINEAFDVQLPLRLLFEAPTVAELAEQIDVALTHKREEDFPPIVPVSRNGELVCSFGQERVWQLDRMAPGTPIYNIPTGMLFKGKLDVLVMEKVLNEIISRHESLRTVLYDRGEGVRQNVLAPDWTPLTVIELPGLSEEQRKAEVARYMEIEAGRNFDLEAEPPMYSALLKFDEEEHVWILNMHHIITDGWSTGVFSHEFAVLYSAYVSGQPSPLPELTIQYADFAAWQRGWMQGEFFDRKMAYWLNHLGDAKPPSYPTDFPRPEVPAKTGDRIRVGFSEELTAQIKQFCDQNAITPFMYLLSAFQTMQLRNGGGDDITVGSPIAGRYRKELENLIGFFIGNAPIRGDLSGDPTVRDLLRRTRAATLGAFEHQMIPQVLISEALQRQTPLYQSMFVLQNFPTSDVELPGLTVHGVDGALEGSKFDFTITMMDAGGHFVGSFEYSTELFKRETIDRMLLHFETIVQAFLDNPEQRISEISLP</sequence>
<dbReference type="InterPro" id="IPR000873">
    <property type="entry name" value="AMP-dep_synth/lig_dom"/>
</dbReference>
<keyword evidence="8" id="KW-1185">Reference proteome</keyword>
<dbReference type="InterPro" id="IPR006162">
    <property type="entry name" value="Ppantetheine_attach_site"/>
</dbReference>
<dbReference type="EMBL" id="CP022657">
    <property type="protein sequence ID" value="ASS75414.1"/>
    <property type="molecule type" value="Genomic_DNA"/>
</dbReference>
<dbReference type="OrthoDB" id="9765680at2"/>
<evidence type="ECO:0000256" key="1">
    <source>
        <dbReference type="ARBA" id="ARBA00001957"/>
    </source>
</evidence>
<dbReference type="GO" id="GO:0005829">
    <property type="term" value="C:cytosol"/>
    <property type="evidence" value="ECO:0007669"/>
    <property type="project" value="TreeGrafter"/>
</dbReference>
<dbReference type="Pfam" id="PF00668">
    <property type="entry name" value="Condensation"/>
    <property type="match status" value="2"/>
</dbReference>
<dbReference type="Gene3D" id="2.30.38.10">
    <property type="entry name" value="Luciferase, Domain 3"/>
    <property type="match status" value="1"/>
</dbReference>
<keyword evidence="4" id="KW-0597">Phosphoprotein</keyword>
<dbReference type="KEGG" id="tab:CIG75_10710"/>
<dbReference type="Pfam" id="PF00501">
    <property type="entry name" value="AMP-binding"/>
    <property type="match status" value="1"/>
</dbReference>
<reference evidence="7 8" key="1">
    <citation type="journal article" date="2015" name="Int. J. Syst. Evol. Microbiol.">
        <title>Tumebacillus algifaecis sp. nov., isolated from decomposing algal scum.</title>
        <authorList>
            <person name="Wu Y.F."/>
            <person name="Zhang B."/>
            <person name="Xing P."/>
            <person name="Wu Q.L."/>
            <person name="Liu S.J."/>
        </authorList>
    </citation>
    <scope>NUCLEOTIDE SEQUENCE [LARGE SCALE GENOMIC DNA]</scope>
    <source>
        <strain evidence="7 8">THMBR28</strain>
    </source>
</reference>
<keyword evidence="3" id="KW-0596">Phosphopantetheine</keyword>
<dbReference type="InterPro" id="IPR020845">
    <property type="entry name" value="AMP-binding_CS"/>
</dbReference>
<dbReference type="FunFam" id="3.40.50.980:FF:000001">
    <property type="entry name" value="Non-ribosomal peptide synthetase"/>
    <property type="match status" value="1"/>
</dbReference>
<evidence type="ECO:0000313" key="7">
    <source>
        <dbReference type="EMBL" id="ASS75414.1"/>
    </source>
</evidence>
<dbReference type="PROSITE" id="PS00012">
    <property type="entry name" value="PHOSPHOPANTETHEINE"/>
    <property type="match status" value="1"/>
</dbReference>
<gene>
    <name evidence="7" type="ORF">CIG75_10710</name>
</gene>
<dbReference type="FunFam" id="2.30.38.10:FF:000001">
    <property type="entry name" value="Non-ribosomal peptide synthetase PvdI"/>
    <property type="match status" value="1"/>
</dbReference>
<dbReference type="InterPro" id="IPR020806">
    <property type="entry name" value="PKS_PP-bd"/>
</dbReference>
<dbReference type="Pfam" id="PF13193">
    <property type="entry name" value="AMP-binding_C"/>
    <property type="match status" value="1"/>
</dbReference>
<dbReference type="PROSITE" id="PS00455">
    <property type="entry name" value="AMP_BINDING"/>
    <property type="match status" value="1"/>
</dbReference>
<dbReference type="Gene3D" id="3.30.559.10">
    <property type="entry name" value="Chloramphenicol acetyltransferase-like domain"/>
    <property type="match status" value="2"/>
</dbReference>
<proteinExistence type="inferred from homology"/>
<dbReference type="PANTHER" id="PTHR45527">
    <property type="entry name" value="NONRIBOSOMAL PEPTIDE SYNTHETASE"/>
    <property type="match status" value="1"/>
</dbReference>
<evidence type="ECO:0000256" key="4">
    <source>
        <dbReference type="ARBA" id="ARBA00022553"/>
    </source>
</evidence>
<dbReference type="InterPro" id="IPR010071">
    <property type="entry name" value="AA_adenyl_dom"/>
</dbReference>
<dbReference type="Pfam" id="PF00550">
    <property type="entry name" value="PP-binding"/>
    <property type="match status" value="1"/>
</dbReference>
<comment type="cofactor">
    <cofactor evidence="1">
        <name>pantetheine 4'-phosphate</name>
        <dbReference type="ChEBI" id="CHEBI:47942"/>
    </cofactor>
</comment>
<dbReference type="SUPFAM" id="SSF47336">
    <property type="entry name" value="ACP-like"/>
    <property type="match status" value="1"/>
</dbReference>
<dbReference type="InterPro" id="IPR036736">
    <property type="entry name" value="ACP-like_sf"/>
</dbReference>
<dbReference type="PROSITE" id="PS50075">
    <property type="entry name" value="CARRIER"/>
    <property type="match status" value="1"/>
</dbReference>
<dbReference type="SMART" id="SM00823">
    <property type="entry name" value="PKS_PP"/>
    <property type="match status" value="1"/>
</dbReference>
<dbReference type="Gene3D" id="3.40.50.980">
    <property type="match status" value="2"/>
</dbReference>
<dbReference type="FunFam" id="1.10.1200.10:FF:000005">
    <property type="entry name" value="Nonribosomal peptide synthetase 1"/>
    <property type="match status" value="1"/>
</dbReference>
<dbReference type="FunFam" id="3.40.50.12780:FF:000012">
    <property type="entry name" value="Non-ribosomal peptide synthetase"/>
    <property type="match status" value="1"/>
</dbReference>
<dbReference type="GO" id="GO:0031177">
    <property type="term" value="F:phosphopantetheine binding"/>
    <property type="evidence" value="ECO:0007669"/>
    <property type="project" value="InterPro"/>
</dbReference>
<keyword evidence="5" id="KW-0045">Antibiotic biosynthesis</keyword>
<dbReference type="GO" id="GO:0008610">
    <property type="term" value="P:lipid biosynthetic process"/>
    <property type="evidence" value="ECO:0007669"/>
    <property type="project" value="UniProtKB-ARBA"/>
</dbReference>
<dbReference type="InterPro" id="IPR023213">
    <property type="entry name" value="CAT-like_dom_sf"/>
</dbReference>
<accession>A0A223D211</accession>
<dbReference type="GO" id="GO:0017000">
    <property type="term" value="P:antibiotic biosynthetic process"/>
    <property type="evidence" value="ECO:0007669"/>
    <property type="project" value="UniProtKB-KW"/>
</dbReference>
<feature type="domain" description="Carrier" evidence="6">
    <location>
        <begin position="982"/>
        <end position="1057"/>
    </location>
</feature>
<dbReference type="InterPro" id="IPR009081">
    <property type="entry name" value="PP-bd_ACP"/>
</dbReference>
<organism evidence="7 8">
    <name type="scientific">Tumebacillus algifaecis</name>
    <dbReference type="NCBI Taxonomy" id="1214604"/>
    <lineage>
        <taxon>Bacteria</taxon>
        <taxon>Bacillati</taxon>
        <taxon>Bacillota</taxon>
        <taxon>Bacilli</taxon>
        <taxon>Bacillales</taxon>
        <taxon>Alicyclobacillaceae</taxon>
        <taxon>Tumebacillus</taxon>
    </lineage>
</organism>
<dbReference type="GO" id="GO:0003824">
    <property type="term" value="F:catalytic activity"/>
    <property type="evidence" value="ECO:0007669"/>
    <property type="project" value="InterPro"/>
</dbReference>
<evidence type="ECO:0000259" key="6">
    <source>
        <dbReference type="PROSITE" id="PS50075"/>
    </source>
</evidence>
<dbReference type="NCBIfam" id="TIGR01733">
    <property type="entry name" value="AA-adenyl-dom"/>
    <property type="match status" value="1"/>
</dbReference>
<comment type="similarity">
    <text evidence="2">Belongs to the ATP-dependent AMP-binding enzyme family.</text>
</comment>
<protein>
    <recommendedName>
        <fullName evidence="6">Carrier domain-containing protein</fullName>
    </recommendedName>
</protein>
<dbReference type="Proteomes" id="UP000214688">
    <property type="component" value="Chromosome"/>
</dbReference>
<dbReference type="Gene3D" id="3.30.559.30">
    <property type="entry name" value="Nonribosomal peptide synthetase, condensation domain"/>
    <property type="match status" value="2"/>
</dbReference>
<dbReference type="Gene3D" id="1.10.1200.10">
    <property type="entry name" value="ACP-like"/>
    <property type="match status" value="1"/>
</dbReference>
<dbReference type="InterPro" id="IPR025110">
    <property type="entry name" value="AMP-bd_C"/>
</dbReference>
<dbReference type="InterPro" id="IPR001242">
    <property type="entry name" value="Condensation_dom"/>
</dbReference>
<dbReference type="InterPro" id="IPR045851">
    <property type="entry name" value="AMP-bd_C_sf"/>
</dbReference>
<dbReference type="SUPFAM" id="SSF56801">
    <property type="entry name" value="Acetyl-CoA synthetase-like"/>
    <property type="match status" value="1"/>
</dbReference>
<evidence type="ECO:0000256" key="2">
    <source>
        <dbReference type="ARBA" id="ARBA00006432"/>
    </source>
</evidence>
<dbReference type="GO" id="GO:0044550">
    <property type="term" value="P:secondary metabolite biosynthetic process"/>
    <property type="evidence" value="ECO:0007669"/>
    <property type="project" value="UniProtKB-ARBA"/>
</dbReference>
<dbReference type="SUPFAM" id="SSF52777">
    <property type="entry name" value="CoA-dependent acyltransferases"/>
    <property type="match status" value="4"/>
</dbReference>
<evidence type="ECO:0000256" key="3">
    <source>
        <dbReference type="ARBA" id="ARBA00022450"/>
    </source>
</evidence>
<name>A0A223D211_9BACL</name>
<dbReference type="PANTHER" id="PTHR45527:SF1">
    <property type="entry name" value="FATTY ACID SYNTHASE"/>
    <property type="match status" value="1"/>
</dbReference>
<dbReference type="RefSeq" id="WP_094236662.1">
    <property type="nucleotide sequence ID" value="NZ_CP022657.1"/>
</dbReference>
<dbReference type="Gene3D" id="3.30.300.30">
    <property type="match status" value="1"/>
</dbReference>
<evidence type="ECO:0000313" key="8">
    <source>
        <dbReference type="Proteomes" id="UP000214688"/>
    </source>
</evidence>
<dbReference type="CDD" id="cd19531">
    <property type="entry name" value="LCL_NRPS-like"/>
    <property type="match status" value="2"/>
</dbReference>
<dbReference type="FunFam" id="3.30.300.30:FF:000010">
    <property type="entry name" value="Enterobactin synthetase component F"/>
    <property type="match status" value="1"/>
</dbReference>
<dbReference type="FunFam" id="3.30.559.10:FF:000012">
    <property type="entry name" value="Non-ribosomal peptide synthetase"/>
    <property type="match status" value="1"/>
</dbReference>